<keyword evidence="13" id="KW-0675">Receptor</keyword>
<evidence type="ECO:0000256" key="17">
    <source>
        <dbReference type="SAM" id="Phobius"/>
    </source>
</evidence>
<evidence type="ECO:0000256" key="2">
    <source>
        <dbReference type="ARBA" id="ARBA00007280"/>
    </source>
</evidence>
<evidence type="ECO:0000313" key="20">
    <source>
        <dbReference type="Proteomes" id="UP000000437"/>
    </source>
</evidence>
<evidence type="ECO:0000256" key="1">
    <source>
        <dbReference type="ARBA" id="ARBA00004251"/>
    </source>
</evidence>
<keyword evidence="5" id="KW-0597">Phosphoprotein</keyword>
<feature type="compositionally biased region" description="Basic and acidic residues" evidence="16">
    <location>
        <begin position="106"/>
        <end position="125"/>
    </location>
</feature>
<evidence type="ECO:0000256" key="16">
    <source>
        <dbReference type="SAM" id="MobiDB-lite"/>
    </source>
</evidence>
<dbReference type="InterPro" id="IPR003110">
    <property type="entry name" value="Phos_immunorcpt_sig_ITAM"/>
</dbReference>
<dbReference type="AGR" id="ZFIN:ZDB-GENE-061130-4"/>
<dbReference type="PANTHER" id="PTHR10035:SF2">
    <property type="entry name" value="T-CELL SURFACE GLYCOPROTEIN CD3 ZETA CHAIN"/>
    <property type="match status" value="1"/>
</dbReference>
<sequence length="153" mass="17579">MARASGLILNLILLSTMPVSAQTSFYDPTYCFVLDGFLLIYGIVITGFFVRERYIKQRPVEESHYQAIDKLGKSEYATANRTQRGSEEGRSGGRRRADETYTPLTRKGDDTYRELETKGDRRRQDQLYQGLSSVTKDTYDSLQMQQLHPLPPR</sequence>
<organism evidence="19">
    <name type="scientific">Danio rerio</name>
    <name type="common">Zebrafish</name>
    <name type="synonym">Brachydanio rerio</name>
    <dbReference type="NCBI Taxonomy" id="7955"/>
    <lineage>
        <taxon>Eukaryota</taxon>
        <taxon>Metazoa</taxon>
        <taxon>Chordata</taxon>
        <taxon>Craniata</taxon>
        <taxon>Vertebrata</taxon>
        <taxon>Euteleostomi</taxon>
        <taxon>Actinopterygii</taxon>
        <taxon>Neopterygii</taxon>
        <taxon>Teleostei</taxon>
        <taxon>Ostariophysi</taxon>
        <taxon>Cypriniformes</taxon>
        <taxon>Danionidae</taxon>
        <taxon>Danioninae</taxon>
        <taxon>Danio</taxon>
    </lineage>
</organism>
<keyword evidence="7 18" id="KW-0732">Signal</keyword>
<keyword evidence="10 17" id="KW-1133">Transmembrane helix</keyword>
<evidence type="ECO:0000256" key="15">
    <source>
        <dbReference type="ARBA" id="ARBA00045360"/>
    </source>
</evidence>
<reference evidence="20" key="3">
    <citation type="journal article" date="2013" name="Nature">
        <title>The zebrafish reference genome sequence and its relationship to the human genome.</title>
        <authorList>
            <consortium name="Genome Reference Consortium Zebrafish"/>
            <person name="Howe K."/>
            <person name="Clark M.D."/>
            <person name="Torroja C.F."/>
            <person name="Torrance J."/>
            <person name="Berthelot C."/>
            <person name="Muffato M."/>
            <person name="Collins J.E."/>
            <person name="Humphray S."/>
            <person name="McLaren K."/>
            <person name="Matthews L."/>
            <person name="McLaren S."/>
            <person name="Sealy I."/>
            <person name="Caccamo M."/>
            <person name="Churcher C."/>
            <person name="Scott C."/>
            <person name="Barrett J.C."/>
            <person name="Koch R."/>
            <person name="Rauch G.J."/>
            <person name="White S."/>
            <person name="Chow W."/>
            <person name="Kilian B."/>
            <person name="Quintais L.T."/>
            <person name="Guerra-Assuncao J.A."/>
            <person name="Zhou Y."/>
            <person name="Gu Y."/>
            <person name="Yen J."/>
            <person name="Vogel J.H."/>
            <person name="Eyre T."/>
            <person name="Redmond S."/>
            <person name="Banerjee R."/>
            <person name="Chi J."/>
            <person name="Fu B."/>
            <person name="Langley E."/>
            <person name="Maguire S.F."/>
            <person name="Laird G.K."/>
            <person name="Lloyd D."/>
            <person name="Kenyon E."/>
            <person name="Donaldson S."/>
            <person name="Sehra H."/>
            <person name="Almeida-King J."/>
            <person name="Loveland J."/>
            <person name="Trevanion S."/>
            <person name="Jones M."/>
            <person name="Quail M."/>
            <person name="Willey D."/>
            <person name="Hunt A."/>
            <person name="Burton J."/>
            <person name="Sims S."/>
            <person name="McLay K."/>
            <person name="Plumb B."/>
            <person name="Davis J."/>
            <person name="Clee C."/>
            <person name="Oliver K."/>
            <person name="Clark R."/>
            <person name="Riddle C."/>
            <person name="Elliot D."/>
            <person name="Eliott D."/>
            <person name="Threadgold G."/>
            <person name="Harden G."/>
            <person name="Ware D."/>
            <person name="Begum S."/>
            <person name="Mortimore B."/>
            <person name="Mortimer B."/>
            <person name="Kerry G."/>
            <person name="Heath P."/>
            <person name="Phillimore B."/>
            <person name="Tracey A."/>
            <person name="Corby N."/>
            <person name="Dunn M."/>
            <person name="Johnson C."/>
            <person name="Wood J."/>
            <person name="Clark S."/>
            <person name="Pelan S."/>
            <person name="Griffiths G."/>
            <person name="Smith M."/>
            <person name="Glithero R."/>
            <person name="Howden P."/>
            <person name="Barker N."/>
            <person name="Lloyd C."/>
            <person name="Stevens C."/>
            <person name="Harley J."/>
            <person name="Holt K."/>
            <person name="Panagiotidis G."/>
            <person name="Lovell J."/>
            <person name="Beasley H."/>
            <person name="Henderson C."/>
            <person name="Gordon D."/>
            <person name="Auger K."/>
            <person name="Wright D."/>
            <person name="Collins J."/>
            <person name="Raisen C."/>
            <person name="Dyer L."/>
            <person name="Leung K."/>
            <person name="Robertson L."/>
            <person name="Ambridge K."/>
            <person name="Leongamornlert D."/>
            <person name="McGuire S."/>
            <person name="Gilderthorp R."/>
            <person name="Griffiths C."/>
            <person name="Manthravadi D."/>
            <person name="Nichol S."/>
            <person name="Barker G."/>
            <person name="Whitehead S."/>
            <person name="Kay M."/>
            <person name="Brown J."/>
            <person name="Murnane C."/>
            <person name="Gray E."/>
            <person name="Humphries M."/>
            <person name="Sycamore N."/>
            <person name="Barker D."/>
            <person name="Saunders D."/>
            <person name="Wallis J."/>
            <person name="Babbage A."/>
            <person name="Hammond S."/>
            <person name="Mashreghi-Mohammadi M."/>
            <person name="Barr L."/>
            <person name="Martin S."/>
            <person name="Wray P."/>
            <person name="Ellington A."/>
            <person name="Matthews N."/>
            <person name="Ellwood M."/>
            <person name="Woodmansey R."/>
            <person name="Clark G."/>
            <person name="Cooper J."/>
            <person name="Cooper J."/>
            <person name="Tromans A."/>
            <person name="Grafham D."/>
            <person name="Skuce C."/>
            <person name="Pandian R."/>
            <person name="Andrews R."/>
            <person name="Harrison E."/>
            <person name="Kimberley A."/>
            <person name="Garnett J."/>
            <person name="Fosker N."/>
            <person name="Hall R."/>
            <person name="Garner P."/>
            <person name="Kelly D."/>
            <person name="Bird C."/>
            <person name="Palmer S."/>
            <person name="Gehring I."/>
            <person name="Berger A."/>
            <person name="Dooley C.M."/>
            <person name="Ersan-Urun Z."/>
            <person name="Eser C."/>
            <person name="Geiger H."/>
            <person name="Geisler M."/>
            <person name="Karotki L."/>
            <person name="Kirn A."/>
            <person name="Konantz J."/>
            <person name="Konantz M."/>
            <person name="Oberlander M."/>
            <person name="Rudolph-Geiger S."/>
            <person name="Teucke M."/>
            <person name="Lanz C."/>
            <person name="Raddatz G."/>
            <person name="Osoegawa K."/>
            <person name="Zhu B."/>
            <person name="Rapp A."/>
            <person name="Widaa S."/>
            <person name="Langford C."/>
            <person name="Yang F."/>
            <person name="Schuster S.C."/>
            <person name="Carter N.P."/>
            <person name="Harrow J."/>
            <person name="Ning Z."/>
            <person name="Herrero J."/>
            <person name="Searle S.M."/>
            <person name="Enright A."/>
            <person name="Geisler R."/>
            <person name="Plasterk R.H."/>
            <person name="Lee C."/>
            <person name="Westerfield M."/>
            <person name="de Jong P.J."/>
            <person name="Zon L.I."/>
            <person name="Postlethwait J.H."/>
            <person name="Nusslein-Volhard C."/>
            <person name="Hubbard T.J."/>
            <person name="Roest Crollius H."/>
            <person name="Rogers J."/>
            <person name="Stemple D.L."/>
        </authorList>
    </citation>
    <scope>NUCLEOTIDE SEQUENCE [LARGE SCALE GENOMIC DNA]</scope>
</reference>
<dbReference type="ZFIN" id="ZDB-GENE-061130-4">
    <property type="gene designation" value="cd247"/>
</dbReference>
<evidence type="ECO:0000256" key="8">
    <source>
        <dbReference type="ARBA" id="ARBA00022737"/>
    </source>
</evidence>
<evidence type="ECO:0000256" key="5">
    <source>
        <dbReference type="ARBA" id="ARBA00022553"/>
    </source>
</evidence>
<keyword evidence="20" id="KW-1185">Reference proteome</keyword>
<reference evidence="19 21" key="1">
    <citation type="journal article" date="2007" name="Gene">
        <title>Structural characteristics of zebrafish orthologs of adaptor molecules that associate with transmembrane immune receptors.</title>
        <authorList>
            <person name="Yoder J.A."/>
            <person name="Orcutt T.M."/>
            <person name="Traver D."/>
            <person name="Litman G.W."/>
        </authorList>
    </citation>
    <scope>NUCLEOTIDE SEQUENCE</scope>
</reference>
<dbReference type="GO" id="GO:0004888">
    <property type="term" value="F:transmembrane signaling receptor activity"/>
    <property type="evidence" value="ECO:0007669"/>
    <property type="project" value="InterPro"/>
</dbReference>
<reference evidence="21" key="6">
    <citation type="journal article" date="2015" name="Infect. Immun.">
        <title>The proprotein convertase subtilisin/kexin furinA regulates zebrafish host response against Mycobacterium marinum.</title>
        <authorList>
            <person name="Ojanen M.J."/>
            <person name="Turpeinen H."/>
            <person name="Cordova Z.M."/>
            <person name="Hammaren M.M."/>
            <person name="Harjula S.K."/>
            <person name="Parikka M."/>
            <person name="Ramet M."/>
            <person name="Pesu M."/>
        </authorList>
    </citation>
    <scope>NUCLEOTIDE SEQUENCE</scope>
</reference>
<feature type="transmembrane region" description="Helical" evidence="17">
    <location>
        <begin position="31"/>
        <end position="50"/>
    </location>
</feature>
<evidence type="ECO:0000256" key="10">
    <source>
        <dbReference type="ARBA" id="ARBA00022989"/>
    </source>
</evidence>
<dbReference type="KEGG" id="dre:100101654"/>
<dbReference type="GeneID" id="100101654"/>
<comment type="function">
    <text evidence="15">Part of the TCR-CD3 complex present on T-lymphocyte cell surface that plays an essential role in adaptive immune response. When antigen presenting cells (APCs) activate T-cell receptor (TCR), TCR-mediated signals are transmitted across the cell membrane by the CD3 chains CD3D, CD3E, CD3G and CD3Z. All CD3 chains contain immunoreceptor tyrosine-based activation motifs (ITAMs) in their cytoplasmic domain. Upon TCR engagement, these motifs become phosphorylated by Src family protein tyrosine kinases LCK and FYN, resulting in the activation of downstream signaling pathways. CD3Z ITAMs phosphorylation creates multiple docking sites for the protein kinase ZAP70 leading to ZAP70 phosphorylation and its conversion into a catalytically active enzyme. Plays an important role in intrathymic T-cell differentiation. Additionally, participates in the activity-dependent synapse formation of retinal ganglion cells (RGCs) in both the retina and dorsal lateral geniculate nucleus (dLGN).</text>
</comment>
<dbReference type="RefSeq" id="NP_001093627.1">
    <property type="nucleotide sequence ID" value="NM_001100157.1"/>
</dbReference>
<dbReference type="GO" id="GO:0098797">
    <property type="term" value="C:plasma membrane protein complex"/>
    <property type="evidence" value="ECO:0007669"/>
    <property type="project" value="UniProtKB-ARBA"/>
</dbReference>
<comment type="subcellular location">
    <subcellularLocation>
        <location evidence="1">Cell membrane</location>
        <topology evidence="1">Single-pass type I membrane protein</topology>
    </subcellularLocation>
</comment>
<reference evidence="21" key="10">
    <citation type="journal article" date="2018" name="Sci. Immunol.">
        <title>Single-cell transcriptional analysis reveals ILC-like cells in zebrafish.</title>
        <authorList>
            <person name="Hernandez P.P."/>
            <person name="Strzelecka P.M."/>
            <person name="Athanasiadis E.I."/>
            <person name="Hall D."/>
            <person name="Robalo A.F."/>
            <person name="Collins C.M."/>
            <person name="Boudinot P."/>
            <person name="Levraud J.P."/>
            <person name="Cvejic A."/>
        </authorList>
    </citation>
    <scope>NUCLEOTIDE SEQUENCE</scope>
</reference>
<evidence type="ECO:0000256" key="7">
    <source>
        <dbReference type="ARBA" id="ARBA00022729"/>
    </source>
</evidence>
<reference evidence="21" key="12">
    <citation type="submission" date="2025-04" db="UniProtKB">
        <authorList>
            <consortium name="RefSeq"/>
        </authorList>
    </citation>
    <scope>IDENTIFICATION</scope>
</reference>
<keyword evidence="4" id="KW-1003">Cell membrane</keyword>
<dbReference type="GO" id="GO:0007166">
    <property type="term" value="P:cell surface receptor signaling pathway"/>
    <property type="evidence" value="ECO:0007669"/>
    <property type="project" value="InterPro"/>
</dbReference>
<feature type="compositionally biased region" description="Polar residues" evidence="16">
    <location>
        <begin position="126"/>
        <end position="146"/>
    </location>
</feature>
<evidence type="ECO:0000256" key="9">
    <source>
        <dbReference type="ARBA" id="ARBA00022859"/>
    </source>
</evidence>
<evidence type="ECO:0000256" key="18">
    <source>
        <dbReference type="SAM" id="SignalP"/>
    </source>
</evidence>
<dbReference type="SMART" id="SM00077">
    <property type="entry name" value="ITAM"/>
    <property type="match status" value="2"/>
</dbReference>
<evidence type="ECO:0000256" key="3">
    <source>
        <dbReference type="ARBA" id="ARBA00020448"/>
    </source>
</evidence>
<keyword evidence="9" id="KW-0391">Immunity</keyword>
<reference evidence="21" key="8">
    <citation type="journal article" date="2017" name="J. Exp. Med.">
        <title>The first wave of T lymphopoiesis in zebrafish arises from aorta endothelium independent of hematopoietic stem cells.</title>
        <authorList>
            <person name="Tian Y."/>
            <person name="Xu J."/>
            <person name="Feng S."/>
            <person name="He S."/>
            <person name="Zhao S."/>
            <person name="Zhu L."/>
            <person name="Jin W."/>
            <person name="Dai Y."/>
            <person name="Luo L."/>
            <person name="Qu J.Y."/>
            <person name="Wen Z."/>
        </authorList>
    </citation>
    <scope>NUCLEOTIDE SEQUENCE</scope>
</reference>
<gene>
    <name evidence="19 21 22" type="primary">cd247</name>
</gene>
<dbReference type="Pfam" id="PF11628">
    <property type="entry name" value="TCR_zetazeta"/>
    <property type="match status" value="1"/>
</dbReference>
<keyword evidence="11" id="KW-1064">Adaptive immunity</keyword>
<dbReference type="EMBL" id="EF601086">
    <property type="protein sequence ID" value="ABS18393.1"/>
    <property type="molecule type" value="mRNA"/>
</dbReference>
<dbReference type="OrthoDB" id="9941225at2759"/>
<evidence type="ECO:0000256" key="6">
    <source>
        <dbReference type="ARBA" id="ARBA00022692"/>
    </source>
</evidence>
<evidence type="ECO:0000256" key="11">
    <source>
        <dbReference type="ARBA" id="ARBA00023130"/>
    </source>
</evidence>
<feature type="signal peptide" evidence="18">
    <location>
        <begin position="1"/>
        <end position="21"/>
    </location>
</feature>
<comment type="similarity">
    <text evidence="2">Belongs to the CD3Z/FCER1G family.</text>
</comment>
<evidence type="ECO:0000256" key="14">
    <source>
        <dbReference type="ARBA" id="ARBA00030941"/>
    </source>
</evidence>
<name>A7KX13_DANRE</name>
<dbReference type="AlphaFoldDB" id="A7KX13"/>
<feature type="chain" id="PRO_5035034768" description="T-cell surface glycoprotein CD3 zeta chain" evidence="18 21">
    <location>
        <begin position="22"/>
        <end position="153"/>
    </location>
</feature>
<reference evidence="21" key="11">
    <citation type="journal article" date="2021" name="Bioessays">
        <title>Evolutionary context can clarify gene names: Teleosts as a case study.</title>
        <authorList>
            <person name="Gasanov E.V."/>
            <person name="Jedrychowska J."/>
            <person name="Kuznicki J."/>
            <person name="Korzh V."/>
        </authorList>
    </citation>
    <scope>NUCLEOTIDE SEQUENCE</scope>
</reference>
<feature type="region of interest" description="Disordered" evidence="16">
    <location>
        <begin position="76"/>
        <end position="153"/>
    </location>
</feature>
<dbReference type="InterPro" id="IPR024128">
    <property type="entry name" value="T-cell_CD3_zeta"/>
</dbReference>
<evidence type="ECO:0000256" key="12">
    <source>
        <dbReference type="ARBA" id="ARBA00023136"/>
    </source>
</evidence>
<accession>A7KX13</accession>
<keyword evidence="12 17" id="KW-0472">Membrane</keyword>
<evidence type="ECO:0000313" key="21">
    <source>
        <dbReference type="RefSeq" id="NP_001093627.1"/>
    </source>
</evidence>
<reference evidence="21" key="2">
    <citation type="journal article" date="2009" name="Zebrafish">
        <title>Global repression of cancer gene expression in a zebrafish model of melanoma is linked to epigenetic regulation.</title>
        <authorList>
            <person name="Anelli V."/>
            <person name="Santoriello C."/>
            <person name="Distel M."/>
            <person name="Koster R.W."/>
            <person name="Ciccarelli F.D."/>
            <person name="Mione M."/>
        </authorList>
    </citation>
    <scope>NUCLEOTIDE SEQUENCE</scope>
</reference>
<evidence type="ECO:0000313" key="22">
    <source>
        <dbReference type="ZFIN" id="ZDB-GENE-061130-4"/>
    </source>
</evidence>
<reference evidence="21" key="7">
    <citation type="journal article" date="2016" name="BMC Genomics">
        <title>Gene evolution and gene expression after whole genome duplication in fish: the PhyloFish database.</title>
        <authorList>
            <person name="Pasquier J."/>
            <person name="Cabau C."/>
            <person name="Nguyen T."/>
            <person name="Jouanno E."/>
            <person name="Severac D."/>
            <person name="Braasch I."/>
            <person name="Journot L."/>
            <person name="Pontarotti P."/>
            <person name="Klopp C."/>
            <person name="Postlethwait J.H."/>
            <person name="Guiguen Y."/>
            <person name="Bobe J."/>
        </authorList>
    </citation>
    <scope>NUCLEOTIDE SEQUENCE</scope>
</reference>
<keyword evidence="6 17" id="KW-0812">Transmembrane</keyword>
<dbReference type="Proteomes" id="UP000000437">
    <property type="component" value="Chromosome 1"/>
</dbReference>
<protein>
    <recommendedName>
        <fullName evidence="3">T-cell surface glycoprotein CD3 zeta chain</fullName>
    </recommendedName>
    <alternativeName>
        <fullName evidence="14">T-cell receptor T3 zeta chain</fullName>
    </alternativeName>
</protein>
<keyword evidence="8" id="KW-0677">Repeat</keyword>
<dbReference type="CTD" id="919"/>
<reference evidence="21" key="9">
    <citation type="journal article" date="2018" name="Development">
        <title>Retinoblastoma 1 protects T cell maturation from premature apoptosis by inhibiting E2F1.</title>
        <authorList>
            <person name="Zhang Z."/>
            <person name="Liu W."/>
            <person name="Zhao L."/>
            <person name="Huang Z."/>
            <person name="Chen X."/>
            <person name="Ma N."/>
            <person name="Xu J."/>
            <person name="Xu J."/>
            <person name="Zhang W."/>
            <person name="Zhang Y."/>
        </authorList>
    </citation>
    <scope>NUCLEOTIDE SEQUENCE</scope>
</reference>
<evidence type="ECO:0000256" key="4">
    <source>
        <dbReference type="ARBA" id="ARBA00022475"/>
    </source>
</evidence>
<feature type="compositionally biased region" description="Basic and acidic residues" evidence="16">
    <location>
        <begin position="84"/>
        <end position="99"/>
    </location>
</feature>
<reference evidence="21" key="4">
    <citation type="journal article" date="2014" name="Fish Shellfish Immunol.">
        <title>Impairment of the immune system in GH-overexpressing transgenic zebrafish (Danio rerio).</title>
        <authorList>
            <person name="Batista C.R."/>
            <person name="Figueiredo M.A."/>
            <person name="Almeida D.V."/>
            <person name="Romano L.A."/>
            <person name="Marins L.F."/>
        </authorList>
    </citation>
    <scope>NUCLEOTIDE SEQUENCE</scope>
</reference>
<dbReference type="PhylomeDB" id="A7KX13"/>
<evidence type="ECO:0000313" key="19">
    <source>
        <dbReference type="EMBL" id="ABS18393.1"/>
    </source>
</evidence>
<dbReference type="PROSITE" id="PS51055">
    <property type="entry name" value="ITAM_1"/>
    <property type="match status" value="1"/>
</dbReference>
<proteinExistence type="evidence at transcript level"/>
<dbReference type="PANTHER" id="PTHR10035">
    <property type="entry name" value="T-CELL SURFACE GLYCOPROTEIN CD3 ZETA CHAIN"/>
    <property type="match status" value="1"/>
</dbReference>
<dbReference type="InterPro" id="IPR021663">
    <property type="entry name" value="CD3_zeta/IgE_Fc_rcpt_gamma"/>
</dbReference>
<dbReference type="GO" id="GO:0002250">
    <property type="term" value="P:adaptive immune response"/>
    <property type="evidence" value="ECO:0007669"/>
    <property type="project" value="UniProtKB-KW"/>
</dbReference>
<evidence type="ECO:0000256" key="13">
    <source>
        <dbReference type="ARBA" id="ARBA00023170"/>
    </source>
</evidence>
<reference evidence="21" key="5">
    <citation type="journal article" date="2015" name="Fish Shellfish Immunol.">
        <title>Effects of somatotrophic axis (GH/GHR) double transgenesis on structural and molecular aspects of the zebrafish immune system.</title>
        <authorList>
            <person name="Batista C.R."/>
            <person name="Figueiredo M.A."/>
            <person name="Almeida D.V."/>
            <person name="Romano L.A."/>
            <person name="Marins L.F."/>
        </authorList>
    </citation>
    <scope>NUCLEOTIDE SEQUENCE</scope>
</reference>